<keyword evidence="5" id="KW-1185">Reference proteome</keyword>
<feature type="domain" description="Carbohydrate kinase PfkB" evidence="3">
    <location>
        <begin position="8"/>
        <end position="289"/>
    </location>
</feature>
<dbReference type="EMBL" id="JAVDXV010000004">
    <property type="protein sequence ID" value="MDR7333208.1"/>
    <property type="molecule type" value="Genomic_DNA"/>
</dbReference>
<dbReference type="GO" id="GO:0050225">
    <property type="term" value="F:pseudouridine kinase activity"/>
    <property type="evidence" value="ECO:0007669"/>
    <property type="project" value="UniProtKB-EC"/>
</dbReference>
<evidence type="ECO:0000256" key="2">
    <source>
        <dbReference type="ARBA" id="ARBA00022777"/>
    </source>
</evidence>
<keyword evidence="2 4" id="KW-0418">Kinase</keyword>
<sequence length="304" mass="31420">MNTPAAPIVCIGGLNIDRKLKLLASALPGSSNPCEAHETPGGVVRNVAENLARLGLPVALVAAMGDDAGGRMLLEQATQAGIDMSAVIRLRRQASDSYTAVLDPDGSLTLGLAAMPLVERLNPWALQASKDLRAGAALVVADGNLPTDAWPLLLGEARDGGAPLVCVAVSEAKMERLPERLTGLHLLILNAGELATVDADRSLALAALHARGVQRVLVSEGARGLLLSEPGQPARHWPAPQVAVVDVTGAGDALSAGVCAALLRDCDDFDAAARLGLALAALTLQTTDSVHPDLNPQFLEEQQP</sequence>
<accession>A0ABU2A9D9</accession>
<dbReference type="CDD" id="cd01941">
    <property type="entry name" value="YeiC_kinase_like"/>
    <property type="match status" value="1"/>
</dbReference>
<evidence type="ECO:0000259" key="3">
    <source>
        <dbReference type="Pfam" id="PF00294"/>
    </source>
</evidence>
<dbReference type="InterPro" id="IPR011611">
    <property type="entry name" value="PfkB_dom"/>
</dbReference>
<organism evidence="4 5">
    <name type="scientific">Roseateles asaccharophilus</name>
    <dbReference type="NCBI Taxonomy" id="582607"/>
    <lineage>
        <taxon>Bacteria</taxon>
        <taxon>Pseudomonadati</taxon>
        <taxon>Pseudomonadota</taxon>
        <taxon>Betaproteobacteria</taxon>
        <taxon>Burkholderiales</taxon>
        <taxon>Sphaerotilaceae</taxon>
        <taxon>Roseateles</taxon>
    </lineage>
</organism>
<keyword evidence="1 4" id="KW-0808">Transferase</keyword>
<protein>
    <submittedName>
        <fullName evidence="4">Pseudouridine kinase</fullName>
        <ecNumber evidence="4">2.7.1.83</ecNumber>
    </submittedName>
</protein>
<dbReference type="PANTHER" id="PTHR10584">
    <property type="entry name" value="SUGAR KINASE"/>
    <property type="match status" value="1"/>
</dbReference>
<dbReference type="Proteomes" id="UP001180825">
    <property type="component" value="Unassembled WGS sequence"/>
</dbReference>
<reference evidence="4 5" key="1">
    <citation type="submission" date="2023-07" db="EMBL/GenBank/DDBJ databases">
        <title>Sorghum-associated microbial communities from plants grown in Nebraska, USA.</title>
        <authorList>
            <person name="Schachtman D."/>
        </authorList>
    </citation>
    <scope>NUCLEOTIDE SEQUENCE [LARGE SCALE GENOMIC DNA]</scope>
    <source>
        <strain evidence="4 5">BE316</strain>
    </source>
</reference>
<evidence type="ECO:0000313" key="5">
    <source>
        <dbReference type="Proteomes" id="UP001180825"/>
    </source>
</evidence>
<proteinExistence type="predicted"/>
<gene>
    <name evidence="4" type="ORF">J2X21_002342</name>
</gene>
<evidence type="ECO:0000256" key="1">
    <source>
        <dbReference type="ARBA" id="ARBA00022679"/>
    </source>
</evidence>
<dbReference type="PANTHER" id="PTHR10584:SF166">
    <property type="entry name" value="RIBOKINASE"/>
    <property type="match status" value="1"/>
</dbReference>
<dbReference type="InterPro" id="IPR029056">
    <property type="entry name" value="Ribokinase-like"/>
</dbReference>
<name>A0ABU2A9D9_9BURK</name>
<dbReference type="SUPFAM" id="SSF53613">
    <property type="entry name" value="Ribokinase-like"/>
    <property type="match status" value="1"/>
</dbReference>
<comment type="caution">
    <text evidence="4">The sequence shown here is derived from an EMBL/GenBank/DDBJ whole genome shotgun (WGS) entry which is preliminary data.</text>
</comment>
<dbReference type="Pfam" id="PF00294">
    <property type="entry name" value="PfkB"/>
    <property type="match status" value="1"/>
</dbReference>
<dbReference type="RefSeq" id="WP_310328671.1">
    <property type="nucleotide sequence ID" value="NZ_JAVDXV010000004.1"/>
</dbReference>
<dbReference type="Gene3D" id="3.40.1190.20">
    <property type="match status" value="1"/>
</dbReference>
<dbReference type="EC" id="2.7.1.83" evidence="4"/>
<evidence type="ECO:0000313" key="4">
    <source>
        <dbReference type="EMBL" id="MDR7333208.1"/>
    </source>
</evidence>